<protein>
    <submittedName>
        <fullName evidence="3">Uncharacterized protein</fullName>
    </submittedName>
</protein>
<evidence type="ECO:0000256" key="2">
    <source>
        <dbReference type="SAM" id="Phobius"/>
    </source>
</evidence>
<keyword evidence="2" id="KW-0472">Membrane</keyword>
<evidence type="ECO:0000313" key="4">
    <source>
        <dbReference type="Proteomes" id="UP001501257"/>
    </source>
</evidence>
<keyword evidence="4" id="KW-1185">Reference proteome</keyword>
<accession>A0ABP9TS39</accession>
<evidence type="ECO:0000256" key="1">
    <source>
        <dbReference type="SAM" id="MobiDB-lite"/>
    </source>
</evidence>
<feature type="region of interest" description="Disordered" evidence="1">
    <location>
        <begin position="242"/>
        <end position="270"/>
    </location>
</feature>
<keyword evidence="2" id="KW-0812">Transmembrane</keyword>
<name>A0ABP9TS39_9MICC</name>
<sequence>MARRLLGLSTGWLVLAVVIAIGLAIGMLTLAASIKTGFWSFLWSGVGSALLSTALALVISEIVLKPLLVRDLLGMTQLRDRIADISMRDLGPANRVRWEELYSSAKDIDLVVDSPTVWMERDLERVVACASRRSRVRVFLPSTDGPLRDEVNGTESGLREAWIRRQNKHERAVLEVWYLKLEPTSFMGRFDDEVVVAIDAGLPIETKSKIYLHLGTEGTSDVQTWIKDRWQWADSDVEGTLAWASPKPLPEPAEVRKSLGTKLKDTGGPS</sequence>
<dbReference type="Proteomes" id="UP001501257">
    <property type="component" value="Unassembled WGS sequence"/>
</dbReference>
<feature type="compositionally biased region" description="Basic and acidic residues" evidence="1">
    <location>
        <begin position="253"/>
        <end position="270"/>
    </location>
</feature>
<keyword evidence="2" id="KW-1133">Transmembrane helix</keyword>
<reference evidence="4" key="1">
    <citation type="journal article" date="2019" name="Int. J. Syst. Evol. Microbiol.">
        <title>The Global Catalogue of Microorganisms (GCM) 10K type strain sequencing project: providing services to taxonomists for standard genome sequencing and annotation.</title>
        <authorList>
            <consortium name="The Broad Institute Genomics Platform"/>
            <consortium name="The Broad Institute Genome Sequencing Center for Infectious Disease"/>
            <person name="Wu L."/>
            <person name="Ma J."/>
        </authorList>
    </citation>
    <scope>NUCLEOTIDE SEQUENCE [LARGE SCALE GENOMIC DNA]</scope>
    <source>
        <strain evidence="4">JCM 18952</strain>
    </source>
</reference>
<organism evidence="3 4">
    <name type="scientific">Paeniglutamicibacter antarcticus</name>
    <dbReference type="NCBI Taxonomy" id="494023"/>
    <lineage>
        <taxon>Bacteria</taxon>
        <taxon>Bacillati</taxon>
        <taxon>Actinomycetota</taxon>
        <taxon>Actinomycetes</taxon>
        <taxon>Micrococcales</taxon>
        <taxon>Micrococcaceae</taxon>
        <taxon>Paeniglutamicibacter</taxon>
    </lineage>
</organism>
<dbReference type="EMBL" id="BAABLK010000082">
    <property type="protein sequence ID" value="GAA5228583.1"/>
    <property type="molecule type" value="Genomic_DNA"/>
</dbReference>
<evidence type="ECO:0000313" key="3">
    <source>
        <dbReference type="EMBL" id="GAA5228583.1"/>
    </source>
</evidence>
<feature type="transmembrane region" description="Helical" evidence="2">
    <location>
        <begin position="12"/>
        <end position="34"/>
    </location>
</feature>
<comment type="caution">
    <text evidence="3">The sequence shown here is derived from an EMBL/GenBank/DDBJ whole genome shotgun (WGS) entry which is preliminary data.</text>
</comment>
<feature type="transmembrane region" description="Helical" evidence="2">
    <location>
        <begin position="40"/>
        <end position="64"/>
    </location>
</feature>
<gene>
    <name evidence="3" type="ORF">GCM10025778_31210</name>
</gene>
<proteinExistence type="predicted"/>